<evidence type="ECO:0000256" key="2">
    <source>
        <dbReference type="SAM" id="Phobius"/>
    </source>
</evidence>
<feature type="region of interest" description="Disordered" evidence="1">
    <location>
        <begin position="1703"/>
        <end position="1756"/>
    </location>
</feature>
<feature type="compositionally biased region" description="Polar residues" evidence="1">
    <location>
        <begin position="946"/>
        <end position="955"/>
    </location>
</feature>
<dbReference type="FunFam" id="1.20.58.830:FF:000003">
    <property type="entry name" value="Erythrocyte membrane protein 1, PfEMP1"/>
    <property type="match status" value="1"/>
</dbReference>
<dbReference type="FunFam" id="1.20.58.1930:FF:000001">
    <property type="entry name" value="Erythrocyte membrane protein 1, PfEMP1"/>
    <property type="match status" value="1"/>
</dbReference>
<feature type="compositionally biased region" description="Polar residues" evidence="1">
    <location>
        <begin position="1165"/>
        <end position="1174"/>
    </location>
</feature>
<feature type="compositionally biased region" description="Acidic residues" evidence="1">
    <location>
        <begin position="816"/>
        <end position="838"/>
    </location>
</feature>
<reference evidence="9 10" key="2">
    <citation type="submission" date="2013-02" db="EMBL/GenBank/DDBJ databases">
        <title>The Genome Sequence of Plasmodium falciparum Tanzania (2000708).</title>
        <authorList>
            <consortium name="The Broad Institute Genome Sequencing Platform"/>
            <consortium name="The Broad Institute Genome Sequencing Center for Infectious Disease"/>
            <person name="Neafsey D."/>
            <person name="Cheeseman I."/>
            <person name="Volkman S."/>
            <person name="Adams J."/>
            <person name="Walker B."/>
            <person name="Young S.K."/>
            <person name="Zeng Q."/>
            <person name="Gargeya S."/>
            <person name="Fitzgerald M."/>
            <person name="Haas B."/>
            <person name="Abouelleil A."/>
            <person name="Alvarado L."/>
            <person name="Arachchi H.M."/>
            <person name="Berlin A.M."/>
            <person name="Chapman S.B."/>
            <person name="Dewar J."/>
            <person name="Goldberg J."/>
            <person name="Griggs A."/>
            <person name="Gujja S."/>
            <person name="Hansen M."/>
            <person name="Howarth C."/>
            <person name="Imamovic A."/>
            <person name="Larimer J."/>
            <person name="McCowan C."/>
            <person name="Murphy C."/>
            <person name="Neiman D."/>
            <person name="Pearson M."/>
            <person name="Priest M."/>
            <person name="Roberts A."/>
            <person name="Saif S."/>
            <person name="Shea T."/>
            <person name="Sisk P."/>
            <person name="Sykes S."/>
            <person name="Wortman J."/>
            <person name="Nusbaum C."/>
            <person name="Birren B."/>
        </authorList>
    </citation>
    <scope>NUCLEOTIDE SEQUENCE [LARGE SCALE GENOMIC DNA]</scope>
    <source>
        <strain evidence="10">Tanzania (2000708)</strain>
    </source>
</reference>
<feature type="compositionally biased region" description="Polar residues" evidence="1">
    <location>
        <begin position="1204"/>
        <end position="1229"/>
    </location>
</feature>
<organism evidence="9 10">
    <name type="scientific">Plasmodium falciparum Tanzania</name>
    <name type="common">2000708</name>
    <dbReference type="NCBI Taxonomy" id="1036725"/>
    <lineage>
        <taxon>Eukaryota</taxon>
        <taxon>Sar</taxon>
        <taxon>Alveolata</taxon>
        <taxon>Apicomplexa</taxon>
        <taxon>Aconoidasida</taxon>
        <taxon>Haemosporida</taxon>
        <taxon>Plasmodiidae</taxon>
        <taxon>Plasmodium</taxon>
        <taxon>Plasmodium (Laverania)</taxon>
    </lineage>
</organism>
<evidence type="ECO:0000259" key="3">
    <source>
        <dbReference type="Pfam" id="PF03011"/>
    </source>
</evidence>
<dbReference type="Pfam" id="PF03011">
    <property type="entry name" value="PFEMP"/>
    <property type="match status" value="2"/>
</dbReference>
<dbReference type="InterPro" id="IPR041480">
    <property type="entry name" value="CIDR1_gamma"/>
</dbReference>
<dbReference type="InterPro" id="IPR054595">
    <property type="entry name" value="DBL_C"/>
</dbReference>
<feature type="domain" description="Duffy-binding-like" evidence="8">
    <location>
        <begin position="1245"/>
        <end position="1403"/>
    </location>
</feature>
<dbReference type="InterPro" id="IPR049158">
    <property type="entry name" value="PfEMP1_CIDRalpha1_dom"/>
</dbReference>
<evidence type="ECO:0000313" key="10">
    <source>
        <dbReference type="Proteomes" id="UP000030708"/>
    </source>
</evidence>
<dbReference type="InterPro" id="IPR029210">
    <property type="entry name" value="PfEMP1_NTS"/>
</dbReference>
<dbReference type="Pfam" id="PF05424">
    <property type="entry name" value="Duffy_binding"/>
    <property type="match status" value="2"/>
</dbReference>
<evidence type="ECO:0000259" key="7">
    <source>
        <dbReference type="Pfam" id="PF21807"/>
    </source>
</evidence>
<dbReference type="InterPro" id="IPR008602">
    <property type="entry name" value="Duffy-antigen-binding"/>
</dbReference>
<evidence type="ECO:0000259" key="8">
    <source>
        <dbReference type="Pfam" id="PF22672"/>
    </source>
</evidence>
<feature type="region of interest" description="Disordered" evidence="1">
    <location>
        <begin position="1165"/>
        <end position="1229"/>
    </location>
</feature>
<feature type="domain" description="Duffy-antigen binding" evidence="4">
    <location>
        <begin position="922"/>
        <end position="1168"/>
    </location>
</feature>
<keyword evidence="2" id="KW-1133">Transmembrane helix</keyword>
<feature type="region of interest" description="Disordered" evidence="1">
    <location>
        <begin position="414"/>
        <end position="434"/>
    </location>
</feature>
<dbReference type="InterPro" id="IPR042202">
    <property type="entry name" value="Duffy-ag-bd_sf"/>
</dbReference>
<feature type="compositionally biased region" description="Basic and acidic residues" evidence="1">
    <location>
        <begin position="1175"/>
        <end position="1203"/>
    </location>
</feature>
<dbReference type="InterPro" id="IPR004258">
    <property type="entry name" value="DBL"/>
</dbReference>
<dbReference type="SUPFAM" id="SSF140924">
    <property type="entry name" value="Duffy binding domain-like"/>
    <property type="match status" value="4"/>
</dbReference>
<dbReference type="Gene3D" id="1.20.58.1930">
    <property type="match status" value="1"/>
</dbReference>
<evidence type="ECO:0000259" key="6">
    <source>
        <dbReference type="Pfam" id="PF18562"/>
    </source>
</evidence>
<feature type="region of interest" description="Disordered" evidence="1">
    <location>
        <begin position="946"/>
        <end position="1009"/>
    </location>
</feature>
<dbReference type="FunFam" id="1.20.1310.20:FF:000001">
    <property type="entry name" value="Erythrocyte membrane protein 1, PfEMP1"/>
    <property type="match status" value="1"/>
</dbReference>
<feature type="domain" description="Plasmodium falciparum erythrocyte membrane protein-1 N-terminal segment" evidence="5">
    <location>
        <begin position="17"/>
        <end position="55"/>
    </location>
</feature>
<keyword evidence="2" id="KW-0472">Membrane</keyword>
<dbReference type="Pfam" id="PF18562">
    <property type="entry name" value="CIDR1_gamma"/>
    <property type="match status" value="1"/>
</dbReference>
<dbReference type="GO" id="GO:0016020">
    <property type="term" value="C:membrane"/>
    <property type="evidence" value="ECO:0007669"/>
    <property type="project" value="InterPro"/>
</dbReference>
<evidence type="ECO:0000256" key="1">
    <source>
        <dbReference type="SAM" id="MobiDB-lite"/>
    </source>
</evidence>
<dbReference type="Pfam" id="PF22672">
    <property type="entry name" value="DBL_C"/>
    <property type="match status" value="2"/>
</dbReference>
<dbReference type="Pfam" id="PF21807">
    <property type="entry name" value="PfEMP1_CIDRalpha1_dom"/>
    <property type="match status" value="1"/>
</dbReference>
<feature type="non-terminal residue" evidence="9">
    <location>
        <position position="1782"/>
    </location>
</feature>
<proteinExistence type="predicted"/>
<feature type="domain" description="Cysteine-rich interdomain region 1 gamma" evidence="6">
    <location>
        <begin position="1450"/>
        <end position="1500"/>
    </location>
</feature>
<dbReference type="Gene3D" id="1.20.1310.20">
    <property type="entry name" value="Duffy-antigen binding domain"/>
    <property type="match status" value="2"/>
</dbReference>
<name>A0A024VWG1_PLAFA</name>
<dbReference type="Pfam" id="PF15447">
    <property type="entry name" value="NTS"/>
    <property type="match status" value="1"/>
</dbReference>
<evidence type="ECO:0000259" key="4">
    <source>
        <dbReference type="Pfam" id="PF05424"/>
    </source>
</evidence>
<feature type="compositionally biased region" description="Low complexity" evidence="1">
    <location>
        <begin position="984"/>
        <end position="999"/>
    </location>
</feature>
<dbReference type="EMBL" id="KI926914">
    <property type="protein sequence ID" value="ETW33044.1"/>
    <property type="molecule type" value="Genomic_DNA"/>
</dbReference>
<evidence type="ECO:0000259" key="5">
    <source>
        <dbReference type="Pfam" id="PF15447"/>
    </source>
</evidence>
<feature type="region of interest" description="Disordered" evidence="1">
    <location>
        <begin position="778"/>
        <end position="866"/>
    </location>
</feature>
<feature type="region of interest" description="Disordered" evidence="1">
    <location>
        <begin position="1647"/>
        <end position="1674"/>
    </location>
</feature>
<protein>
    <recommendedName>
        <fullName evidence="11">Duffy-binding-like domain-containing protein</fullName>
    </recommendedName>
</protein>
<sequence length="1782" mass="199304">MAPQKPTADEYDNVNNVKELLDKIGQKVHDEIVKNGGDDAKKYIKELEGDLKKAKVSGVVTGSTIETCDLVKQYYYKRVNGGDGNGDPCKGLSGINVKRFSDKIGGQCTDSKMRSDGIGACAPFRRLHLCHHNLESIDTTSTTNKLLLEVCMAAKYEGGSIKTPYTIHQLTNEGSQLCTVLARSFADIGDIIRGRDIFRGNDEEKEKRKQLEKNLKKIFGNIYKELKKKKKGRNGQIEARYKKDEDPYYYQLREDWWNANRQQVWKAITCNDDNKLKDASYFRTTCNDTGRGGAQANNKCRCKDEKGNNTDQVPTYFDYVPQFLRWFEEWAEDFCRLRKHRLKDAIDKCRGGSSNDKYCSGNGFDCTKTVRGNEHFVVGDCHDCLVACSPFVKWLDNQKLEFLKQKEKYGTEITGGGSGSAGGSGKKRNTRGGSNVNGYEKKFYKKLENTKYKDVENFLDLLNKEDVCKKNTDTEGGQINFKNVNSGKNSGRDSNNKTFCRTKYCEACPWCGVSGTKGNWTPKGEETCGRAETKIYNDQKKTDIPILTGDKGQSDIFQKYRNFCDSSDGNNGDQIKNWQCYYDENKESGQNNDNCVEGTWDNFTQGKQTVKSYNAFFWDWVYHMLHDSLDWRKQLGNCINKNKENTCKTPRKCNKECTCFAKWVVKKKTEWDKIKEHFGKQTNIGQQQSFLGSLFSSPSYVLKEVLKDGNLLQNIKDTHADADDIERIGKMLKEEENQVTADGVGTGVGGGVAAGGNGANGKHNTKIDEFLNHEKGDAETCKDCKPPPKPPPASGLGRSDTSHDGARPQPRPGATLEEEDEEDEDEDEEEEEEGEEEQPAVNGEATQQEEEKEPKEEKGPKVDGVKPCQIVKELFSDTTKFSDACKLKYGPGGKENFPNWKCISDTTTTSSGGKDGATGGSICVPPRRRKLYIKKIVDWAEKYNTGATGNTQVDGSNKGEGEVGESTNKQSVDGEQQKGPPVVSSEASSTSGSNTVVSGQAQTQPQVDAASKNPKEALLKAFVESAAVETFFLWDRYKKIKQKERKERKEAETYIFASETSDDPETSLKSGNIPPDFLRLMFYTLGDYRDICTGDEKVIQMLKDSGDENIETINNKIKEILEKVDNKQQPRKENSVKDPKAWWSKYAEHVWNGMICALTYDTNSGDKGQTPKQDQSLKDALLDNNKPKSPNDYDKVELKEENSGAKSKPQTESTSPSGENTPTTLTNPKLSDFVLRPPYFRWLHEWGSDFCGTRKKMLGKIKHECKVDENSGSSRGGKEKTPKCSCYGELCDDIFRQEYNVLPDLMCQDCGNSCRKYKKWIRRKKDEFTKQSGAYDGQKNNYVNGQKQNCKEESGGGGNGFCGKLKETCTEAKDFLKTLGSCKIENGVGKTIFDNTNQTFVPAENCKPCSQFTVKCKEKGHCDTTKGGECDSKNSITANDIENKEHFIGNVYMVVSDKDANGFEGDGLQDSCGSANIFKGIRKEQWTCHNVCGYVVCKRDKVEGQANGEKQIITIKALLHRWLQYFLEDYNKINKKLNTCTNDKGSKCIRECVDTWISNKQQEWEKIKEHYQKQYGGNDSNNSFLVKTILEEFKDPTEVNKAIKPCKDLNKFQDSKECAVTENAGNGKPEKKDVVLCLLDRLKKKATSCPAPTSDKPKAQCQESPSVEDDDEEPYEDLLLQETEEKPEEAKKKMMPKICEGVVPQEAESEEKGACEKAAAPSEPKKAEEESGSPPAAPAAPATPVKPAPAPADEPFDSTILQTTIPFGVALALGSIAFLFLK</sequence>
<dbReference type="Proteomes" id="UP000030708">
    <property type="component" value="Unassembled WGS sequence"/>
</dbReference>
<dbReference type="Gene3D" id="1.20.58.830">
    <property type="match status" value="3"/>
</dbReference>
<evidence type="ECO:0000313" key="9">
    <source>
        <dbReference type="EMBL" id="ETW33044.1"/>
    </source>
</evidence>
<feature type="transmembrane region" description="Helical" evidence="2">
    <location>
        <begin position="1760"/>
        <end position="1781"/>
    </location>
</feature>
<keyword evidence="2" id="KW-0812">Transmembrane</keyword>
<gene>
    <name evidence="9" type="ORF">PFTANZ_06237</name>
</gene>
<feature type="domain" description="Duffy-binding-like" evidence="3">
    <location>
        <begin position="616"/>
        <end position="786"/>
    </location>
</feature>
<feature type="compositionally biased region" description="Basic and acidic residues" evidence="1">
    <location>
        <begin position="852"/>
        <end position="864"/>
    </location>
</feature>
<feature type="domain" description="PfEMP1 CIDRalpha1" evidence="7">
    <location>
        <begin position="542"/>
        <end position="586"/>
    </location>
</feature>
<evidence type="ECO:0008006" key="11">
    <source>
        <dbReference type="Google" id="ProtNLM"/>
    </source>
</evidence>
<feature type="domain" description="Duffy-binding-like" evidence="8">
    <location>
        <begin position="329"/>
        <end position="485"/>
    </location>
</feature>
<feature type="compositionally biased region" description="Gly residues" evidence="1">
    <location>
        <begin position="414"/>
        <end position="424"/>
    </location>
</feature>
<accession>A0A024VWG1</accession>
<reference evidence="9 10" key="1">
    <citation type="submission" date="2013-02" db="EMBL/GenBank/DDBJ databases">
        <title>The Genome Annotation of Plasmodium falciparum Tanzania (2000708).</title>
        <authorList>
            <consortium name="The Broad Institute Genome Sequencing Platform"/>
            <consortium name="The Broad Institute Genome Sequencing Center for Infectious Disease"/>
            <person name="Neafsey D."/>
            <person name="Hoffman S."/>
            <person name="Volkman S."/>
            <person name="Rosenthal P."/>
            <person name="Walker B."/>
            <person name="Young S.K."/>
            <person name="Zeng Q."/>
            <person name="Gargeya S."/>
            <person name="Fitzgerald M."/>
            <person name="Haas B."/>
            <person name="Abouelleil A."/>
            <person name="Allen A.W."/>
            <person name="Alvarado L."/>
            <person name="Arachchi H.M."/>
            <person name="Berlin A.M."/>
            <person name="Chapman S.B."/>
            <person name="Gainer-Dewar J."/>
            <person name="Goldberg J."/>
            <person name="Griggs A."/>
            <person name="Gujja S."/>
            <person name="Hansen M."/>
            <person name="Howarth C."/>
            <person name="Imamovic A."/>
            <person name="Ireland A."/>
            <person name="Larimer J."/>
            <person name="McCowan C."/>
            <person name="Murphy C."/>
            <person name="Pearson M."/>
            <person name="Poon T.W."/>
            <person name="Priest M."/>
            <person name="Roberts A."/>
            <person name="Saif S."/>
            <person name="Shea T."/>
            <person name="Sisk P."/>
            <person name="Sykes S."/>
            <person name="Wortman J."/>
            <person name="Nusbaum C."/>
            <person name="Birren B."/>
        </authorList>
    </citation>
    <scope>NUCLEOTIDE SEQUENCE [LARGE SCALE GENOMIC DNA]</scope>
    <source>
        <strain evidence="10">Tanzania (2000708)</strain>
    </source>
</reference>
<feature type="compositionally biased region" description="Polar residues" evidence="1">
    <location>
        <begin position="965"/>
        <end position="974"/>
    </location>
</feature>
<dbReference type="GO" id="GO:0046789">
    <property type="term" value="F:host cell surface receptor binding"/>
    <property type="evidence" value="ECO:0007669"/>
    <property type="project" value="InterPro"/>
</dbReference>
<feature type="domain" description="Duffy-binding-like" evidence="3">
    <location>
        <begin position="1518"/>
        <end position="1653"/>
    </location>
</feature>
<feature type="domain" description="Duffy-antigen binding" evidence="4">
    <location>
        <begin position="119"/>
        <end position="325"/>
    </location>
</feature>